<feature type="chain" id="PRO_5032570930" description="Organic solvent tolerance-like N-terminal domain-containing protein" evidence="1">
    <location>
        <begin position="23"/>
        <end position="94"/>
    </location>
</feature>
<evidence type="ECO:0008006" key="3">
    <source>
        <dbReference type="Google" id="ProtNLM"/>
    </source>
</evidence>
<accession>A0A832APF0</accession>
<keyword evidence="1" id="KW-0732">Signal</keyword>
<reference evidence="2" key="1">
    <citation type="journal article" date="2020" name="mSystems">
        <title>Genome- and Community-Level Interaction Insights into Carbon Utilization and Element Cycling Functions of Hydrothermarchaeota in Hydrothermal Sediment.</title>
        <authorList>
            <person name="Zhou Z."/>
            <person name="Liu Y."/>
            <person name="Xu W."/>
            <person name="Pan J."/>
            <person name="Luo Z.H."/>
            <person name="Li M."/>
        </authorList>
    </citation>
    <scope>NUCLEOTIDE SEQUENCE [LARGE SCALE GENOMIC DNA]</scope>
    <source>
        <strain evidence="2">SpSt-972</strain>
    </source>
</reference>
<gene>
    <name evidence="2" type="ORF">ENX80_01165</name>
</gene>
<dbReference type="EMBL" id="DTPL01000073">
    <property type="protein sequence ID" value="HGA37416.1"/>
    <property type="molecule type" value="Genomic_DNA"/>
</dbReference>
<name>A0A832APF0_DESAE</name>
<protein>
    <recommendedName>
        <fullName evidence="3">Organic solvent tolerance-like N-terminal domain-containing protein</fullName>
    </recommendedName>
</protein>
<proteinExistence type="predicted"/>
<sequence>MKYFLVTLSLLTQVFFALNSSAQDVNSMVLLSDSQLYRIEARGINKDIKVHLEACKIILWDESHSTNQAQIQLNGQTQSVTNTNINGVSSVTRW</sequence>
<feature type="signal peptide" evidence="1">
    <location>
        <begin position="1"/>
        <end position="22"/>
    </location>
</feature>
<evidence type="ECO:0000256" key="1">
    <source>
        <dbReference type="SAM" id="SignalP"/>
    </source>
</evidence>
<dbReference type="AlphaFoldDB" id="A0A832APF0"/>
<comment type="caution">
    <text evidence="2">The sequence shown here is derived from an EMBL/GenBank/DDBJ whole genome shotgun (WGS) entry which is preliminary data.</text>
</comment>
<organism evidence="2">
    <name type="scientific">Desulfurella acetivorans</name>
    <dbReference type="NCBI Taxonomy" id="33002"/>
    <lineage>
        <taxon>Bacteria</taxon>
        <taxon>Pseudomonadati</taxon>
        <taxon>Campylobacterota</taxon>
        <taxon>Desulfurellia</taxon>
        <taxon>Desulfurellales</taxon>
        <taxon>Desulfurellaceae</taxon>
        <taxon>Desulfurella</taxon>
    </lineage>
</organism>
<evidence type="ECO:0000313" key="2">
    <source>
        <dbReference type="EMBL" id="HGA37416.1"/>
    </source>
</evidence>